<dbReference type="GO" id="GO:0004791">
    <property type="term" value="F:thioredoxin-disulfide reductase (NADPH) activity"/>
    <property type="evidence" value="ECO:0007669"/>
    <property type="project" value="UniProtKB-EC"/>
</dbReference>
<comment type="caution">
    <text evidence="5">The sequence shown here is derived from an EMBL/GenBank/DDBJ whole genome shotgun (WGS) entry which is preliminary data.</text>
</comment>
<dbReference type="InterPro" id="IPR023753">
    <property type="entry name" value="FAD/NAD-binding_dom"/>
</dbReference>
<dbReference type="Proteomes" id="UP000824005">
    <property type="component" value="Unassembled WGS sequence"/>
</dbReference>
<evidence type="ECO:0000313" key="5">
    <source>
        <dbReference type="EMBL" id="HIY64860.1"/>
    </source>
</evidence>
<dbReference type="Gene3D" id="3.50.50.60">
    <property type="entry name" value="FAD/NAD(P)-binding domain"/>
    <property type="match status" value="2"/>
</dbReference>
<reference evidence="5" key="1">
    <citation type="journal article" date="2021" name="PeerJ">
        <title>Extensive microbial diversity within the chicken gut microbiome revealed by metagenomics and culture.</title>
        <authorList>
            <person name="Gilroy R."/>
            <person name="Ravi A."/>
            <person name="Getino M."/>
            <person name="Pursley I."/>
            <person name="Horton D.L."/>
            <person name="Alikhan N.F."/>
            <person name="Baker D."/>
            <person name="Gharbi K."/>
            <person name="Hall N."/>
            <person name="Watson M."/>
            <person name="Adriaenssens E.M."/>
            <person name="Foster-Nyarko E."/>
            <person name="Jarju S."/>
            <person name="Secka A."/>
            <person name="Antonio M."/>
            <person name="Oren A."/>
            <person name="Chaudhuri R.R."/>
            <person name="La Ragione R."/>
            <person name="Hildebrand F."/>
            <person name="Pallen M.J."/>
        </authorList>
    </citation>
    <scope>NUCLEOTIDE SEQUENCE</scope>
    <source>
        <strain evidence="5">ChiGjej1B1-98</strain>
    </source>
</reference>
<reference evidence="5" key="2">
    <citation type="submission" date="2021-04" db="EMBL/GenBank/DDBJ databases">
        <authorList>
            <person name="Gilroy R."/>
        </authorList>
    </citation>
    <scope>NUCLEOTIDE SEQUENCE</scope>
    <source>
        <strain evidence="5">ChiGjej1B1-98</strain>
    </source>
</reference>
<dbReference type="PRINTS" id="PR00469">
    <property type="entry name" value="PNDRDTASEII"/>
</dbReference>
<dbReference type="InterPro" id="IPR036188">
    <property type="entry name" value="FAD/NAD-bd_sf"/>
</dbReference>
<dbReference type="Pfam" id="PF07992">
    <property type="entry name" value="Pyr_redox_2"/>
    <property type="match status" value="1"/>
</dbReference>
<keyword evidence="2" id="KW-0560">Oxidoreductase</keyword>
<evidence type="ECO:0000313" key="6">
    <source>
        <dbReference type="Proteomes" id="UP000824005"/>
    </source>
</evidence>
<protein>
    <submittedName>
        <fullName evidence="5">NAD(P)/FAD-dependent oxidoreductase</fullName>
    </submittedName>
</protein>
<dbReference type="AlphaFoldDB" id="A0A9D1YTQ2"/>
<gene>
    <name evidence="5" type="ORF">H9830_01110</name>
</gene>
<feature type="non-terminal residue" evidence="5">
    <location>
        <position position="214"/>
    </location>
</feature>
<proteinExistence type="predicted"/>
<organism evidence="5 6">
    <name type="scientific">Candidatus Agrococcus pullicola</name>
    <dbReference type="NCBI Taxonomy" id="2838429"/>
    <lineage>
        <taxon>Bacteria</taxon>
        <taxon>Bacillati</taxon>
        <taxon>Actinomycetota</taxon>
        <taxon>Actinomycetes</taxon>
        <taxon>Micrococcales</taxon>
        <taxon>Microbacteriaceae</taxon>
        <taxon>Agrococcus</taxon>
    </lineage>
</organism>
<dbReference type="EMBL" id="DXDC01000029">
    <property type="protein sequence ID" value="HIY64860.1"/>
    <property type="molecule type" value="Genomic_DNA"/>
</dbReference>
<accession>A0A9D1YTQ2</accession>
<evidence type="ECO:0000256" key="3">
    <source>
        <dbReference type="ARBA" id="ARBA00048132"/>
    </source>
</evidence>
<dbReference type="InterPro" id="IPR050097">
    <property type="entry name" value="Ferredoxin-NADP_redctase_2"/>
</dbReference>
<feature type="domain" description="FAD/NAD(P)-binding" evidence="4">
    <location>
        <begin position="11"/>
        <end position="157"/>
    </location>
</feature>
<evidence type="ECO:0000259" key="4">
    <source>
        <dbReference type="Pfam" id="PF07992"/>
    </source>
</evidence>
<evidence type="ECO:0000256" key="1">
    <source>
        <dbReference type="ARBA" id="ARBA00022630"/>
    </source>
</evidence>
<sequence length="214" mass="22439">MNAEHGDQIRDVAIVGGGAAGLSAALTLARARRSAIVIDGGHPRNAPAAAAHGLIGLEGINPLELLETARNEARSYGAEIVQTAIADASGSRGSGFVLQLDDGSAVRARQVLIATGVRDEMPAVLGLAERWGRDVVHCPYCHGWEIRDTRIGLLVTGPMSAMQAMLFHQWSGKMSFFSNGHEFPADQLGKLSALGIEIVPGAVSAVEVVDDRLA</sequence>
<comment type="catalytic activity">
    <reaction evidence="3">
        <text>[thioredoxin]-dithiol + NADP(+) = [thioredoxin]-disulfide + NADPH + H(+)</text>
        <dbReference type="Rhea" id="RHEA:20345"/>
        <dbReference type="Rhea" id="RHEA-COMP:10698"/>
        <dbReference type="Rhea" id="RHEA-COMP:10700"/>
        <dbReference type="ChEBI" id="CHEBI:15378"/>
        <dbReference type="ChEBI" id="CHEBI:29950"/>
        <dbReference type="ChEBI" id="CHEBI:50058"/>
        <dbReference type="ChEBI" id="CHEBI:57783"/>
        <dbReference type="ChEBI" id="CHEBI:58349"/>
        <dbReference type="EC" id="1.8.1.9"/>
    </reaction>
</comment>
<dbReference type="PANTHER" id="PTHR48105">
    <property type="entry name" value="THIOREDOXIN REDUCTASE 1-RELATED-RELATED"/>
    <property type="match status" value="1"/>
</dbReference>
<name>A0A9D1YTQ2_9MICO</name>
<dbReference type="SUPFAM" id="SSF51971">
    <property type="entry name" value="Nucleotide-binding domain"/>
    <property type="match status" value="1"/>
</dbReference>
<dbReference type="PRINTS" id="PR00368">
    <property type="entry name" value="FADPNR"/>
</dbReference>
<keyword evidence="1" id="KW-0285">Flavoprotein</keyword>
<evidence type="ECO:0000256" key="2">
    <source>
        <dbReference type="ARBA" id="ARBA00023002"/>
    </source>
</evidence>